<gene>
    <name evidence="1" type="ORF">H010_14641</name>
</gene>
<organism evidence="1 2">
    <name type="scientific">Hydrogenophaga taeniospiralis CCUG 15921</name>
    <dbReference type="NCBI Taxonomy" id="1281780"/>
    <lineage>
        <taxon>Bacteria</taxon>
        <taxon>Pseudomonadati</taxon>
        <taxon>Pseudomonadota</taxon>
        <taxon>Betaproteobacteria</taxon>
        <taxon>Burkholderiales</taxon>
        <taxon>Comamonadaceae</taxon>
        <taxon>Hydrogenophaga</taxon>
    </lineage>
</organism>
<sequence>MNTPHPHAPPPAQPDDPGLRQRLRETLAHTPADGLEALESRALAQWRMRTAQGQSLRAGPLAALQAGWRHHPIAWSGTLLALGLAAVLLLKPWAPPDPTLDELMQPDLLSLIAIGEL</sequence>
<dbReference type="OrthoDB" id="8912567at2"/>
<evidence type="ECO:0000313" key="1">
    <source>
        <dbReference type="EMBL" id="MDG5976502.1"/>
    </source>
</evidence>
<reference evidence="1" key="1">
    <citation type="submission" date="2013-01" db="EMBL/GenBank/DDBJ databases">
        <title>Genome draft of Hydrogenophaga taeniospiralis 2K1.</title>
        <authorList>
            <person name="Gomila M."/>
            <person name="Lalucat J."/>
        </authorList>
    </citation>
    <scope>NUCLEOTIDE SEQUENCE</scope>
    <source>
        <strain evidence="1">CCUG 15921</strain>
    </source>
</reference>
<protein>
    <submittedName>
        <fullName evidence="1">Uncharacterized protein</fullName>
    </submittedName>
</protein>
<proteinExistence type="predicted"/>
<dbReference type="RefSeq" id="WP_068166166.1">
    <property type="nucleotide sequence ID" value="NZ_AOGK01000012.1"/>
</dbReference>
<comment type="caution">
    <text evidence="1">The sequence shown here is derived from an EMBL/GenBank/DDBJ whole genome shotgun (WGS) entry which is preliminary data.</text>
</comment>
<dbReference type="Proteomes" id="UP001152876">
    <property type="component" value="Unassembled WGS sequence"/>
</dbReference>
<dbReference type="EMBL" id="AOGK01000012">
    <property type="protein sequence ID" value="MDG5976502.1"/>
    <property type="molecule type" value="Genomic_DNA"/>
</dbReference>
<accession>A0A9X4S8I8</accession>
<name>A0A9X4S8I8_9BURK</name>
<evidence type="ECO:0000313" key="2">
    <source>
        <dbReference type="Proteomes" id="UP001152876"/>
    </source>
</evidence>
<dbReference type="AlphaFoldDB" id="A0A9X4S8I8"/>
<keyword evidence="2" id="KW-1185">Reference proteome</keyword>